<organism evidence="1 2">
    <name type="scientific">Mesorhizobium tamadayense</name>
    <dbReference type="NCBI Taxonomy" id="425306"/>
    <lineage>
        <taxon>Bacteria</taxon>
        <taxon>Pseudomonadati</taxon>
        <taxon>Pseudomonadota</taxon>
        <taxon>Alphaproteobacteria</taxon>
        <taxon>Hyphomicrobiales</taxon>
        <taxon>Phyllobacteriaceae</taxon>
        <taxon>Mesorhizobium</taxon>
    </lineage>
</organism>
<dbReference type="OrthoDB" id="4070623at2"/>
<proteinExistence type="predicted"/>
<gene>
    <name evidence="1" type="ORF">EH240_36235</name>
</gene>
<dbReference type="EMBL" id="RQXT01000106">
    <property type="protein sequence ID" value="RRH87426.1"/>
    <property type="molecule type" value="Genomic_DNA"/>
</dbReference>
<dbReference type="AlphaFoldDB" id="A0A3P3EMU4"/>
<dbReference type="Proteomes" id="UP000273786">
    <property type="component" value="Unassembled WGS sequence"/>
</dbReference>
<keyword evidence="2" id="KW-1185">Reference proteome</keyword>
<dbReference type="Pfam" id="PF05954">
    <property type="entry name" value="Phage_GPD"/>
    <property type="match status" value="1"/>
</dbReference>
<evidence type="ECO:0000313" key="2">
    <source>
        <dbReference type="Proteomes" id="UP000273786"/>
    </source>
</evidence>
<protein>
    <submittedName>
        <fullName evidence="1">Phage late control D family protein</fullName>
    </submittedName>
</protein>
<reference evidence="1 2" key="1">
    <citation type="submission" date="2018-11" db="EMBL/GenBank/DDBJ databases">
        <title>the genome of Mesorhizobium tamadayense DSM 28320.</title>
        <authorList>
            <person name="Gao J."/>
        </authorList>
    </citation>
    <scope>NUCLEOTIDE SEQUENCE [LARGE SCALE GENOMIC DNA]</scope>
    <source>
        <strain evidence="1 2">DSM 28320</strain>
    </source>
</reference>
<accession>A0A3P3EMU4</accession>
<evidence type="ECO:0000313" key="1">
    <source>
        <dbReference type="EMBL" id="RRH87426.1"/>
    </source>
</evidence>
<comment type="caution">
    <text evidence="1">The sequence shown here is derived from an EMBL/GenBank/DDBJ whole genome shotgun (WGS) entry which is preliminary data.</text>
</comment>
<name>A0A3P3EMU4_9HYPH</name>
<sequence>MTPVVEITVDGKTVSDVFYSRLISVTVTDKEGTRSDTIDLKLDDSNPFAEIPRRGASISVAMGYAETGVQSLGEFVVDEVEIACFPFSLSIQGKAADMRETLKEHKNRHWDDKTVKDIVSEIAGDHGLSPAVSDAVGAHTYKWFGQVDESDMSVLDRLAGRHDALFTVKDGKRFSRRRAPASRPLARPSAASS</sequence>
<dbReference type="SUPFAM" id="SSF69279">
    <property type="entry name" value="Phage tail proteins"/>
    <property type="match status" value="1"/>
</dbReference>
<dbReference type="RefSeq" id="WP_125007139.1">
    <property type="nucleotide sequence ID" value="NZ_RQXT01000106.1"/>
</dbReference>